<evidence type="ECO:0000313" key="3">
    <source>
        <dbReference type="Proteomes" id="UP000199213"/>
    </source>
</evidence>
<reference evidence="3" key="1">
    <citation type="submission" date="2016-10" db="EMBL/GenBank/DDBJ databases">
        <authorList>
            <person name="Varghese N."/>
            <person name="Submissions S."/>
        </authorList>
    </citation>
    <scope>NUCLEOTIDE SEQUENCE [LARGE SCALE GENOMIC DNA]</scope>
    <source>
        <strain evidence="3">DSM 45460</strain>
    </source>
</reference>
<dbReference type="AlphaFoldDB" id="A0A1G9DQK1"/>
<protein>
    <submittedName>
        <fullName evidence="2">Uncharacterized protein</fullName>
    </submittedName>
</protein>
<dbReference type="Proteomes" id="UP000199213">
    <property type="component" value="Unassembled WGS sequence"/>
</dbReference>
<keyword evidence="3" id="KW-1185">Reference proteome</keyword>
<feature type="compositionally biased region" description="Polar residues" evidence="1">
    <location>
        <begin position="1"/>
        <end position="18"/>
    </location>
</feature>
<name>A0A1G9DQK1_ACTMZ</name>
<dbReference type="OrthoDB" id="3699020at2"/>
<evidence type="ECO:0000313" key="2">
    <source>
        <dbReference type="EMBL" id="SDK66123.1"/>
    </source>
</evidence>
<accession>A0A1G9DQK1</accession>
<proteinExistence type="predicted"/>
<dbReference type="EMBL" id="FNFM01000010">
    <property type="protein sequence ID" value="SDK66123.1"/>
    <property type="molecule type" value="Genomic_DNA"/>
</dbReference>
<dbReference type="RefSeq" id="WP_092630231.1">
    <property type="nucleotide sequence ID" value="NZ_FNFM01000010.1"/>
</dbReference>
<evidence type="ECO:0000256" key="1">
    <source>
        <dbReference type="SAM" id="MobiDB-lite"/>
    </source>
</evidence>
<sequence length="246" mass="26743">MNSTTEVLSSTRARQNPEQDPATVWEPLAGLAEAAAETASGSNTVAINRGFDRKARERARALRQLLDERGVRATEITPAPDSEELLADSSVDSVINLVGTGSWQPYRLAAKERAALLAPCPEEGEPGESLRRDVIAMNRQDSRRDAALSRVVVLPENATESSITLNRGGEPLSIPGGQVAITLHEGQLDVRIEGPDYSEQHFTADRLSLETHGGPHRLIRDEMPIAEFEGSLDFVCEREGLVVRSV</sequence>
<organism evidence="2 3">
    <name type="scientific">Actinopolyspora mzabensis</name>
    <dbReference type="NCBI Taxonomy" id="995066"/>
    <lineage>
        <taxon>Bacteria</taxon>
        <taxon>Bacillati</taxon>
        <taxon>Actinomycetota</taxon>
        <taxon>Actinomycetes</taxon>
        <taxon>Actinopolysporales</taxon>
        <taxon>Actinopolysporaceae</taxon>
        <taxon>Actinopolyspora</taxon>
    </lineage>
</organism>
<feature type="region of interest" description="Disordered" evidence="1">
    <location>
        <begin position="1"/>
        <end position="22"/>
    </location>
</feature>
<gene>
    <name evidence="2" type="ORF">SAMN04487820_110241</name>
</gene>